<evidence type="ECO:0000313" key="2">
    <source>
        <dbReference type="Proteomes" id="UP001433088"/>
    </source>
</evidence>
<dbReference type="EMBL" id="JBBMEU010000117">
    <property type="protein sequence ID" value="MEQ2423277.1"/>
    <property type="molecule type" value="Genomic_DNA"/>
</dbReference>
<proteinExistence type="predicted"/>
<protein>
    <submittedName>
        <fullName evidence="1">Uncharacterized protein</fullName>
    </submittedName>
</protein>
<keyword evidence="2" id="KW-1185">Reference proteome</keyword>
<evidence type="ECO:0000313" key="1">
    <source>
        <dbReference type="EMBL" id="MEQ2423277.1"/>
    </source>
</evidence>
<sequence>MLQTLSLDKWKTAREDDIIKLQKVPNNWKLILGKHTLADDIKAANTKYSQGTEYQINCQRCV</sequence>
<comment type="caution">
    <text evidence="1">The sequence shown here is derived from an EMBL/GenBank/DDBJ whole genome shotgun (WGS) entry which is preliminary data.</text>
</comment>
<dbReference type="RefSeq" id="WP_147675848.1">
    <property type="nucleotide sequence ID" value="NZ_JBBMEU010000117.1"/>
</dbReference>
<gene>
    <name evidence="1" type="ORF">WMO23_11130</name>
</gene>
<organism evidence="1 2">
    <name type="scientific">Megasphaera intestinihominis</name>
    <dbReference type="NCBI Taxonomy" id="3133159"/>
    <lineage>
        <taxon>Bacteria</taxon>
        <taxon>Bacillati</taxon>
        <taxon>Bacillota</taxon>
        <taxon>Negativicutes</taxon>
        <taxon>Veillonellales</taxon>
        <taxon>Veillonellaceae</taxon>
        <taxon>Megasphaera</taxon>
    </lineage>
</organism>
<accession>A0ABV1CYT8</accession>
<dbReference type="Proteomes" id="UP001433088">
    <property type="component" value="Unassembled WGS sequence"/>
</dbReference>
<name>A0ABV1CYT8_9FIRM</name>
<reference evidence="1 2" key="1">
    <citation type="submission" date="2024-03" db="EMBL/GenBank/DDBJ databases">
        <title>Human intestinal bacterial collection.</title>
        <authorList>
            <person name="Pauvert C."/>
            <person name="Hitch T.C.A."/>
            <person name="Clavel T."/>
        </authorList>
    </citation>
    <scope>NUCLEOTIDE SEQUENCE [LARGE SCALE GENOMIC DNA]</scope>
    <source>
        <strain evidence="1 2">CLA-AA-H81</strain>
    </source>
</reference>